<reference evidence="1" key="3">
    <citation type="submission" date="2022-06" db="UniProtKB">
        <authorList>
            <consortium name="EnsemblPlants"/>
        </authorList>
    </citation>
    <scope>IDENTIFICATION</scope>
</reference>
<evidence type="ECO:0000313" key="2">
    <source>
        <dbReference type="Proteomes" id="UP000015106"/>
    </source>
</evidence>
<dbReference type="EnsemblPlants" id="TuG1812G0200001991.01.T02">
    <property type="protein sequence ID" value="TuG1812G0200001991.01.T02"/>
    <property type="gene ID" value="TuG1812G0200001991.01"/>
</dbReference>
<protein>
    <submittedName>
        <fullName evidence="1">Uncharacterized protein</fullName>
    </submittedName>
</protein>
<proteinExistence type="predicted"/>
<dbReference type="Gramene" id="TuG1812G0200001991.01.T02">
    <property type="protein sequence ID" value="TuG1812G0200001991.01.T02"/>
    <property type="gene ID" value="TuG1812G0200001991.01"/>
</dbReference>
<name>A0A8R7PCE5_TRIUA</name>
<keyword evidence="2" id="KW-1185">Reference proteome</keyword>
<dbReference type="Proteomes" id="UP000015106">
    <property type="component" value="Chromosome 2"/>
</dbReference>
<dbReference type="AlphaFoldDB" id="A0A8R7PCE5"/>
<accession>A0A8R7PCE5</accession>
<evidence type="ECO:0000313" key="1">
    <source>
        <dbReference type="EnsemblPlants" id="TuG1812G0200001991.01.T02"/>
    </source>
</evidence>
<reference evidence="2" key="1">
    <citation type="journal article" date="2013" name="Nature">
        <title>Draft genome of the wheat A-genome progenitor Triticum urartu.</title>
        <authorList>
            <person name="Ling H.Q."/>
            <person name="Zhao S."/>
            <person name="Liu D."/>
            <person name="Wang J."/>
            <person name="Sun H."/>
            <person name="Zhang C."/>
            <person name="Fan H."/>
            <person name="Li D."/>
            <person name="Dong L."/>
            <person name="Tao Y."/>
            <person name="Gao C."/>
            <person name="Wu H."/>
            <person name="Li Y."/>
            <person name="Cui Y."/>
            <person name="Guo X."/>
            <person name="Zheng S."/>
            <person name="Wang B."/>
            <person name="Yu K."/>
            <person name="Liang Q."/>
            <person name="Yang W."/>
            <person name="Lou X."/>
            <person name="Chen J."/>
            <person name="Feng M."/>
            <person name="Jian J."/>
            <person name="Zhang X."/>
            <person name="Luo G."/>
            <person name="Jiang Y."/>
            <person name="Liu J."/>
            <person name="Wang Z."/>
            <person name="Sha Y."/>
            <person name="Zhang B."/>
            <person name="Wu H."/>
            <person name="Tang D."/>
            <person name="Shen Q."/>
            <person name="Xue P."/>
            <person name="Zou S."/>
            <person name="Wang X."/>
            <person name="Liu X."/>
            <person name="Wang F."/>
            <person name="Yang Y."/>
            <person name="An X."/>
            <person name="Dong Z."/>
            <person name="Zhang K."/>
            <person name="Zhang X."/>
            <person name="Luo M.C."/>
            <person name="Dvorak J."/>
            <person name="Tong Y."/>
            <person name="Wang J."/>
            <person name="Yang H."/>
            <person name="Li Z."/>
            <person name="Wang D."/>
            <person name="Zhang A."/>
            <person name="Wang J."/>
        </authorList>
    </citation>
    <scope>NUCLEOTIDE SEQUENCE</scope>
    <source>
        <strain evidence="2">cv. G1812</strain>
    </source>
</reference>
<reference evidence="1" key="2">
    <citation type="submission" date="2018-03" db="EMBL/GenBank/DDBJ databases">
        <title>The Triticum urartu genome reveals the dynamic nature of wheat genome evolution.</title>
        <authorList>
            <person name="Ling H."/>
            <person name="Ma B."/>
            <person name="Shi X."/>
            <person name="Liu H."/>
            <person name="Dong L."/>
            <person name="Sun H."/>
            <person name="Cao Y."/>
            <person name="Gao Q."/>
            <person name="Zheng S."/>
            <person name="Li Y."/>
            <person name="Yu Y."/>
            <person name="Du H."/>
            <person name="Qi M."/>
            <person name="Li Y."/>
            <person name="Yu H."/>
            <person name="Cui Y."/>
            <person name="Wang N."/>
            <person name="Chen C."/>
            <person name="Wu H."/>
            <person name="Zhao Y."/>
            <person name="Zhang J."/>
            <person name="Li Y."/>
            <person name="Zhou W."/>
            <person name="Zhang B."/>
            <person name="Hu W."/>
            <person name="Eijk M."/>
            <person name="Tang J."/>
            <person name="Witsenboer H."/>
            <person name="Zhao S."/>
            <person name="Li Z."/>
            <person name="Zhang A."/>
            <person name="Wang D."/>
            <person name="Liang C."/>
        </authorList>
    </citation>
    <scope>NUCLEOTIDE SEQUENCE [LARGE SCALE GENOMIC DNA]</scope>
    <source>
        <strain evidence="1">cv. G1812</strain>
    </source>
</reference>
<organism evidence="1 2">
    <name type="scientific">Triticum urartu</name>
    <name type="common">Red wild einkorn</name>
    <name type="synonym">Crithodium urartu</name>
    <dbReference type="NCBI Taxonomy" id="4572"/>
    <lineage>
        <taxon>Eukaryota</taxon>
        <taxon>Viridiplantae</taxon>
        <taxon>Streptophyta</taxon>
        <taxon>Embryophyta</taxon>
        <taxon>Tracheophyta</taxon>
        <taxon>Spermatophyta</taxon>
        <taxon>Magnoliopsida</taxon>
        <taxon>Liliopsida</taxon>
        <taxon>Poales</taxon>
        <taxon>Poaceae</taxon>
        <taxon>BOP clade</taxon>
        <taxon>Pooideae</taxon>
        <taxon>Triticodae</taxon>
        <taxon>Triticeae</taxon>
        <taxon>Triticinae</taxon>
        <taxon>Triticum</taxon>
    </lineage>
</organism>
<sequence length="120" mass="13180">MIRQVRFLRSLSVPTSAAAEGGDGQNWLGGDGATVACGADVSLQCASEQRHRRKTLRLTGMELTTYCAQEDSPHLRSREALRRGRRPLRWRRTGSVAATYVPVGKGRKIQLILVSLAICC</sequence>